<dbReference type="Proteomes" id="UP000288805">
    <property type="component" value="Unassembled WGS sequence"/>
</dbReference>
<accession>A0A438I6S9</accession>
<evidence type="ECO:0000256" key="1">
    <source>
        <dbReference type="ARBA" id="ARBA00022801"/>
    </source>
</evidence>
<gene>
    <name evidence="3" type="ORF">CK203_032433</name>
</gene>
<dbReference type="InterPro" id="IPR002921">
    <property type="entry name" value="Fungal_lipase-type"/>
</dbReference>
<protein>
    <recommendedName>
        <fullName evidence="2">Fungal lipase-type domain-containing protein</fullName>
    </recommendedName>
</protein>
<dbReference type="EMBL" id="QGNW01000138">
    <property type="protein sequence ID" value="RVW92359.1"/>
    <property type="molecule type" value="Genomic_DNA"/>
</dbReference>
<dbReference type="AlphaFoldDB" id="A0A438I6S9"/>
<evidence type="ECO:0000313" key="3">
    <source>
        <dbReference type="EMBL" id="RVW92359.1"/>
    </source>
</evidence>
<name>A0A438I6S9_VITVI</name>
<dbReference type="SUPFAM" id="SSF53474">
    <property type="entry name" value="alpha/beta-Hydrolases"/>
    <property type="match status" value="1"/>
</dbReference>
<dbReference type="PANTHER" id="PTHR47030">
    <property type="entry name" value="LIPASE CLASS 3 FAMILY PROTEIN"/>
    <property type="match status" value="1"/>
</dbReference>
<dbReference type="Pfam" id="PF01764">
    <property type="entry name" value="Lipase_3"/>
    <property type="match status" value="1"/>
</dbReference>
<dbReference type="InterPro" id="IPR029058">
    <property type="entry name" value="AB_hydrolase_fold"/>
</dbReference>
<evidence type="ECO:0000313" key="4">
    <source>
        <dbReference type="Proteomes" id="UP000288805"/>
    </source>
</evidence>
<dbReference type="GO" id="GO:0006629">
    <property type="term" value="P:lipid metabolic process"/>
    <property type="evidence" value="ECO:0007669"/>
    <property type="project" value="InterPro"/>
</dbReference>
<organism evidence="3 4">
    <name type="scientific">Vitis vinifera</name>
    <name type="common">Grape</name>
    <dbReference type="NCBI Taxonomy" id="29760"/>
    <lineage>
        <taxon>Eukaryota</taxon>
        <taxon>Viridiplantae</taxon>
        <taxon>Streptophyta</taxon>
        <taxon>Embryophyta</taxon>
        <taxon>Tracheophyta</taxon>
        <taxon>Spermatophyta</taxon>
        <taxon>Magnoliopsida</taxon>
        <taxon>eudicotyledons</taxon>
        <taxon>Gunneridae</taxon>
        <taxon>Pentapetalae</taxon>
        <taxon>rosids</taxon>
        <taxon>Vitales</taxon>
        <taxon>Vitaceae</taxon>
        <taxon>Viteae</taxon>
        <taxon>Vitis</taxon>
    </lineage>
</organism>
<dbReference type="GO" id="GO:0016787">
    <property type="term" value="F:hydrolase activity"/>
    <property type="evidence" value="ECO:0007669"/>
    <property type="project" value="UniProtKB-KW"/>
</dbReference>
<evidence type="ECO:0000259" key="2">
    <source>
        <dbReference type="Pfam" id="PF01764"/>
    </source>
</evidence>
<keyword evidence="1" id="KW-0378">Hydrolase</keyword>
<feature type="domain" description="Fungal lipase-type" evidence="2">
    <location>
        <begin position="26"/>
        <end position="86"/>
    </location>
</feature>
<comment type="caution">
    <text evidence="3">The sequence shown here is derived from an EMBL/GenBank/DDBJ whole genome shotgun (WGS) entry which is preliminary data.</text>
</comment>
<dbReference type="Gene3D" id="3.40.50.1820">
    <property type="entry name" value="alpha/beta hydrolase"/>
    <property type="match status" value="1"/>
</dbReference>
<proteinExistence type="predicted"/>
<reference evidence="3 4" key="1">
    <citation type="journal article" date="2018" name="PLoS Genet.">
        <title>Population sequencing reveals clonal diversity and ancestral inbreeding in the grapevine cultivar Chardonnay.</title>
        <authorList>
            <person name="Roach M.J."/>
            <person name="Johnson D.L."/>
            <person name="Bohlmann J."/>
            <person name="van Vuuren H.J."/>
            <person name="Jones S.J."/>
            <person name="Pretorius I.S."/>
            <person name="Schmidt S.A."/>
            <person name="Borneman A.R."/>
        </authorList>
    </citation>
    <scope>NUCLEOTIDE SEQUENCE [LARGE SCALE GENOMIC DNA]</scope>
    <source>
        <strain evidence="4">cv. Chardonnay</strain>
        <tissue evidence="3">Leaf</tissue>
    </source>
</reference>
<dbReference type="CDD" id="cd00519">
    <property type="entry name" value="Lipase_3"/>
    <property type="match status" value="1"/>
</dbReference>
<dbReference type="PANTHER" id="PTHR47030:SF2">
    <property type="entry name" value="LIPASE CLASS 3 FAMILY PROTEIN"/>
    <property type="match status" value="1"/>
</dbReference>
<sequence>MTGDVDSSPKSSGFLSSLLQDGCECEGYNVRIVGHSLGGAIAALLGIRLYGRYPNLHVYSYGTLPCVDSVVADACSEFVTSIVYGNEFSARLSVGSILRLRGATLTALSEDTTTDTAVIFRLARRLLHLSRYRGSKNKEKGPGLDIHPGAVMAEGISHIHGSQHMNNTEGNRTQDRDTSLWIEADMKSSSDESDLGDSPDSFCNPFAEITADIIPSDDPVSEFMEAVPSSDNVSAGDPHDIFLPGLIIHIVPQQRSFHLPLWKGCRIQEKAPSYKAYISDRERFKDIIVSPSMFLDHLPWRYLNSLVLSIVV</sequence>